<protein>
    <recommendedName>
        <fullName evidence="1">F-box domain-containing protein</fullName>
    </recommendedName>
</protein>
<gene>
    <name evidence="2" type="ORF">EJ08DRAFT_430298</name>
</gene>
<dbReference type="AlphaFoldDB" id="A0A9P4P039"/>
<name>A0A9P4P039_9PEZI</name>
<keyword evidence="3" id="KW-1185">Reference proteome</keyword>
<dbReference type="Proteomes" id="UP000800235">
    <property type="component" value="Unassembled WGS sequence"/>
</dbReference>
<evidence type="ECO:0000313" key="3">
    <source>
        <dbReference type="Proteomes" id="UP000800235"/>
    </source>
</evidence>
<dbReference type="PROSITE" id="PS50181">
    <property type="entry name" value="FBOX"/>
    <property type="match status" value="1"/>
</dbReference>
<evidence type="ECO:0000313" key="2">
    <source>
        <dbReference type="EMBL" id="KAF2434777.1"/>
    </source>
</evidence>
<feature type="domain" description="F-box" evidence="1">
    <location>
        <begin position="1"/>
        <end position="46"/>
    </location>
</feature>
<sequence>MAIITSLPMELMEHVTHNVDVEDFCNLRLSCRDVSSKIQKELYRRFHAKKTIETFDKSTEDFQAFLAMTKAGFAKHVRHIEIQHAPRNDDIMCESLADFTEAFKALQYLEALSIHVNDCVRKTNAGHGMAVGSLLMMLLEIFSCSSIQLKALYLGCVTGEIFDCLRMSGQPDGSVRENLEILQCRNQTFAEAVYSPFPAYAAAMVPTTAPGRTVSNFQIIGATKTLQFATRLTALRVRLGPVPAFRKLSLSQSLISIEGTSAPP</sequence>
<accession>A0A9P4P039</accession>
<dbReference type="OrthoDB" id="5279008at2759"/>
<dbReference type="CDD" id="cd09917">
    <property type="entry name" value="F-box_SF"/>
    <property type="match status" value="1"/>
</dbReference>
<dbReference type="EMBL" id="MU007015">
    <property type="protein sequence ID" value="KAF2434777.1"/>
    <property type="molecule type" value="Genomic_DNA"/>
</dbReference>
<organism evidence="2 3">
    <name type="scientific">Tothia fuscella</name>
    <dbReference type="NCBI Taxonomy" id="1048955"/>
    <lineage>
        <taxon>Eukaryota</taxon>
        <taxon>Fungi</taxon>
        <taxon>Dikarya</taxon>
        <taxon>Ascomycota</taxon>
        <taxon>Pezizomycotina</taxon>
        <taxon>Dothideomycetes</taxon>
        <taxon>Pleosporomycetidae</taxon>
        <taxon>Venturiales</taxon>
        <taxon>Cylindrosympodiaceae</taxon>
        <taxon>Tothia</taxon>
    </lineage>
</organism>
<proteinExistence type="predicted"/>
<comment type="caution">
    <text evidence="2">The sequence shown here is derived from an EMBL/GenBank/DDBJ whole genome shotgun (WGS) entry which is preliminary data.</text>
</comment>
<reference evidence="2" key="1">
    <citation type="journal article" date="2020" name="Stud. Mycol.">
        <title>101 Dothideomycetes genomes: a test case for predicting lifestyles and emergence of pathogens.</title>
        <authorList>
            <person name="Haridas S."/>
            <person name="Albert R."/>
            <person name="Binder M."/>
            <person name="Bloem J."/>
            <person name="Labutti K."/>
            <person name="Salamov A."/>
            <person name="Andreopoulos B."/>
            <person name="Baker S."/>
            <person name="Barry K."/>
            <person name="Bills G."/>
            <person name="Bluhm B."/>
            <person name="Cannon C."/>
            <person name="Castanera R."/>
            <person name="Culley D."/>
            <person name="Daum C."/>
            <person name="Ezra D."/>
            <person name="Gonzalez J."/>
            <person name="Henrissat B."/>
            <person name="Kuo A."/>
            <person name="Liang C."/>
            <person name="Lipzen A."/>
            <person name="Lutzoni F."/>
            <person name="Magnuson J."/>
            <person name="Mondo S."/>
            <person name="Nolan M."/>
            <person name="Ohm R."/>
            <person name="Pangilinan J."/>
            <person name="Park H.-J."/>
            <person name="Ramirez L."/>
            <person name="Alfaro M."/>
            <person name="Sun H."/>
            <person name="Tritt A."/>
            <person name="Yoshinaga Y."/>
            <person name="Zwiers L.-H."/>
            <person name="Turgeon B."/>
            <person name="Goodwin S."/>
            <person name="Spatafora J."/>
            <person name="Crous P."/>
            <person name="Grigoriev I."/>
        </authorList>
    </citation>
    <scope>NUCLEOTIDE SEQUENCE</scope>
    <source>
        <strain evidence="2">CBS 130266</strain>
    </source>
</reference>
<dbReference type="InterPro" id="IPR001810">
    <property type="entry name" value="F-box_dom"/>
</dbReference>
<evidence type="ECO:0000259" key="1">
    <source>
        <dbReference type="PROSITE" id="PS50181"/>
    </source>
</evidence>